<evidence type="ECO:0000256" key="6">
    <source>
        <dbReference type="PIRSR" id="PIRSR600760-2"/>
    </source>
</evidence>
<dbReference type="InterPro" id="IPR051090">
    <property type="entry name" value="Inositol_monoP_superfamily"/>
</dbReference>
<proteinExistence type="inferred from homology"/>
<organism evidence="7 8">
    <name type="scientific">Formicincola oecophyllae</name>
    <dbReference type="NCBI Taxonomy" id="2558361"/>
    <lineage>
        <taxon>Bacteria</taxon>
        <taxon>Pseudomonadati</taxon>
        <taxon>Pseudomonadota</taxon>
        <taxon>Alphaproteobacteria</taxon>
        <taxon>Acetobacterales</taxon>
        <taxon>Acetobacteraceae</taxon>
        <taxon>Formicincola</taxon>
    </lineage>
</organism>
<evidence type="ECO:0000313" key="8">
    <source>
        <dbReference type="Proteomes" id="UP000318709"/>
    </source>
</evidence>
<dbReference type="Gene3D" id="3.40.190.80">
    <property type="match status" value="1"/>
</dbReference>
<keyword evidence="5 6" id="KW-0460">Magnesium</keyword>
<evidence type="ECO:0000313" key="7">
    <source>
        <dbReference type="EMBL" id="QDH13964.1"/>
    </source>
</evidence>
<reference evidence="7 8" key="1">
    <citation type="submission" date="2019-03" db="EMBL/GenBank/DDBJ databases">
        <title>The complete genome sequence of Swingsia_sp. F3b2 LMG30590(T).</title>
        <authorList>
            <person name="Chua K.-O."/>
            <person name="Chan K.-G."/>
            <person name="See-Too W.-S."/>
        </authorList>
    </citation>
    <scope>NUCLEOTIDE SEQUENCE [LARGE SCALE GENOMIC DNA]</scope>
    <source>
        <strain evidence="7 8">F3b2</strain>
    </source>
</reference>
<dbReference type="KEGG" id="swf:E3E12_06980"/>
<dbReference type="PANTHER" id="PTHR43200:SF6">
    <property type="entry name" value="3'(2'),5'-BISPHOSPHATE NUCLEOTIDASE"/>
    <property type="match status" value="1"/>
</dbReference>
<sequence>MPDDNAFAAPPRDILERALRAAHYCADEAARHALPLFRKPLQAEVKQDGSPVTVADKAAEEAMRAHLAQAFPNHAVLGEESGLAQGAHGAPTTPATMAEWLWVLDPIDGTRAFLTGRPSFCTLVALLHHGRPVLGLVDQPVTGERWHAVLGGPTHYASSKGFPGTVGTRQGRALGQAELSCTAPEIIAPANQAAFKALQNQAARMSWGGDAYAYGLLALGQLDLIAEDTMKPWDWAALAPVVEGAGGVMSDWQGRPLTFTPQKGDQSGGTVLAAANPTLHKQAVEALGAHPMR</sequence>
<evidence type="ECO:0000256" key="4">
    <source>
        <dbReference type="ARBA" id="ARBA00022801"/>
    </source>
</evidence>
<keyword evidence="3 6" id="KW-0479">Metal-binding</keyword>
<comment type="similarity">
    <text evidence="2">Belongs to the inositol monophosphatase superfamily.</text>
</comment>
<dbReference type="GO" id="GO:0046872">
    <property type="term" value="F:metal ion binding"/>
    <property type="evidence" value="ECO:0007669"/>
    <property type="project" value="UniProtKB-KW"/>
</dbReference>
<dbReference type="InterPro" id="IPR020583">
    <property type="entry name" value="Inositol_monoP_metal-BS"/>
</dbReference>
<dbReference type="GO" id="GO:0000105">
    <property type="term" value="P:L-histidine biosynthetic process"/>
    <property type="evidence" value="ECO:0007669"/>
    <property type="project" value="TreeGrafter"/>
</dbReference>
<comment type="cofactor">
    <cofactor evidence="1 6">
        <name>Mg(2+)</name>
        <dbReference type="ChEBI" id="CHEBI:18420"/>
    </cofactor>
</comment>
<dbReference type="SUPFAM" id="SSF56655">
    <property type="entry name" value="Carbohydrate phosphatase"/>
    <property type="match status" value="1"/>
</dbReference>
<dbReference type="PANTHER" id="PTHR43200">
    <property type="entry name" value="PHOSPHATASE"/>
    <property type="match status" value="1"/>
</dbReference>
<dbReference type="EMBL" id="CP038231">
    <property type="protein sequence ID" value="QDH13964.1"/>
    <property type="molecule type" value="Genomic_DNA"/>
</dbReference>
<dbReference type="Proteomes" id="UP000318709">
    <property type="component" value="Chromosome"/>
</dbReference>
<dbReference type="PROSITE" id="PS00629">
    <property type="entry name" value="IMP_1"/>
    <property type="match status" value="1"/>
</dbReference>
<dbReference type="AlphaFoldDB" id="A0A4Y6U9T1"/>
<dbReference type="Pfam" id="PF00459">
    <property type="entry name" value="Inositol_P"/>
    <property type="match status" value="1"/>
</dbReference>
<feature type="binding site" evidence="6">
    <location>
        <position position="108"/>
    </location>
    <ligand>
        <name>Mg(2+)</name>
        <dbReference type="ChEBI" id="CHEBI:18420"/>
        <label>1</label>
        <note>catalytic</note>
    </ligand>
</feature>
<feature type="binding site" evidence="6">
    <location>
        <position position="79"/>
    </location>
    <ligand>
        <name>Mg(2+)</name>
        <dbReference type="ChEBI" id="CHEBI:18420"/>
        <label>1</label>
        <note>catalytic</note>
    </ligand>
</feature>
<accession>A0A4Y6U9T1</accession>
<dbReference type="OrthoDB" id="9785695at2"/>
<feature type="binding site" evidence="6">
    <location>
        <position position="107"/>
    </location>
    <ligand>
        <name>Mg(2+)</name>
        <dbReference type="ChEBI" id="CHEBI:18420"/>
        <label>1</label>
        <note>catalytic</note>
    </ligand>
</feature>
<evidence type="ECO:0000256" key="3">
    <source>
        <dbReference type="ARBA" id="ARBA00022723"/>
    </source>
</evidence>
<feature type="binding site" evidence="6">
    <location>
        <position position="105"/>
    </location>
    <ligand>
        <name>Mg(2+)</name>
        <dbReference type="ChEBI" id="CHEBI:18420"/>
        <label>1</label>
        <note>catalytic</note>
    </ligand>
</feature>
<dbReference type="GO" id="GO:0016791">
    <property type="term" value="F:phosphatase activity"/>
    <property type="evidence" value="ECO:0007669"/>
    <property type="project" value="UniProtKB-ARBA"/>
</dbReference>
<gene>
    <name evidence="7" type="ORF">E3E12_06980</name>
</gene>
<evidence type="ECO:0000256" key="5">
    <source>
        <dbReference type="ARBA" id="ARBA00022842"/>
    </source>
</evidence>
<dbReference type="PRINTS" id="PR00377">
    <property type="entry name" value="IMPHPHTASES"/>
</dbReference>
<protein>
    <submittedName>
        <fullName evidence="7">Histidinol phosphate phosphatase</fullName>
    </submittedName>
</protein>
<dbReference type="InterPro" id="IPR000760">
    <property type="entry name" value="Inositol_monophosphatase-like"/>
</dbReference>
<feature type="binding site" evidence="6">
    <location>
        <position position="234"/>
    </location>
    <ligand>
        <name>Mg(2+)</name>
        <dbReference type="ChEBI" id="CHEBI:18420"/>
        <label>1</label>
        <note>catalytic</note>
    </ligand>
</feature>
<dbReference type="CDD" id="cd01641">
    <property type="entry name" value="Bacterial_IMPase_like_1"/>
    <property type="match status" value="1"/>
</dbReference>
<keyword evidence="8" id="KW-1185">Reference proteome</keyword>
<dbReference type="RefSeq" id="WP_141443672.1">
    <property type="nucleotide sequence ID" value="NZ_CP038231.1"/>
</dbReference>
<evidence type="ECO:0000256" key="2">
    <source>
        <dbReference type="ARBA" id="ARBA00009759"/>
    </source>
</evidence>
<keyword evidence="4" id="KW-0378">Hydrolase</keyword>
<evidence type="ECO:0000256" key="1">
    <source>
        <dbReference type="ARBA" id="ARBA00001946"/>
    </source>
</evidence>
<name>A0A4Y6U9T1_9PROT</name>
<dbReference type="Gene3D" id="3.30.540.10">
    <property type="entry name" value="Fructose-1,6-Bisphosphatase, subunit A, domain 1"/>
    <property type="match status" value="1"/>
</dbReference>